<evidence type="ECO:0000313" key="2">
    <source>
        <dbReference type="EMBL" id="KAH9312026.1"/>
    </source>
</evidence>
<feature type="non-terminal residue" evidence="2">
    <location>
        <position position="51"/>
    </location>
</feature>
<reference evidence="2 3" key="1">
    <citation type="journal article" date="2021" name="Nat. Plants">
        <title>The Taxus genome provides insights into paclitaxel biosynthesis.</title>
        <authorList>
            <person name="Xiong X."/>
            <person name="Gou J."/>
            <person name="Liao Q."/>
            <person name="Li Y."/>
            <person name="Zhou Q."/>
            <person name="Bi G."/>
            <person name="Li C."/>
            <person name="Du R."/>
            <person name="Wang X."/>
            <person name="Sun T."/>
            <person name="Guo L."/>
            <person name="Liang H."/>
            <person name="Lu P."/>
            <person name="Wu Y."/>
            <person name="Zhang Z."/>
            <person name="Ro D.K."/>
            <person name="Shang Y."/>
            <person name="Huang S."/>
            <person name="Yan J."/>
        </authorList>
    </citation>
    <scope>NUCLEOTIDE SEQUENCE [LARGE SCALE GENOMIC DNA]</scope>
    <source>
        <strain evidence="2">Ta-2019</strain>
    </source>
</reference>
<proteinExistence type="predicted"/>
<sequence length="51" mass="5803">STRKAGETLKFHACVRASKERSGKRVKDCRPCSRRRLQDRRPVQGGGFVTE</sequence>
<comment type="caution">
    <text evidence="2">The sequence shown here is derived from an EMBL/GenBank/DDBJ whole genome shotgun (WGS) entry which is preliminary data.</text>
</comment>
<name>A0AA38FXB2_TAXCH</name>
<accession>A0AA38FXB2</accession>
<feature type="compositionally biased region" description="Basic and acidic residues" evidence="1">
    <location>
        <begin position="20"/>
        <end position="31"/>
    </location>
</feature>
<protein>
    <submittedName>
        <fullName evidence="2">Uncharacterized protein</fullName>
    </submittedName>
</protein>
<organism evidence="2 3">
    <name type="scientific">Taxus chinensis</name>
    <name type="common">Chinese yew</name>
    <name type="synonym">Taxus wallichiana var. chinensis</name>
    <dbReference type="NCBI Taxonomy" id="29808"/>
    <lineage>
        <taxon>Eukaryota</taxon>
        <taxon>Viridiplantae</taxon>
        <taxon>Streptophyta</taxon>
        <taxon>Embryophyta</taxon>
        <taxon>Tracheophyta</taxon>
        <taxon>Spermatophyta</taxon>
        <taxon>Pinopsida</taxon>
        <taxon>Pinidae</taxon>
        <taxon>Conifers II</taxon>
        <taxon>Cupressales</taxon>
        <taxon>Taxaceae</taxon>
        <taxon>Taxus</taxon>
    </lineage>
</organism>
<gene>
    <name evidence="2" type="ORF">KI387_027061</name>
</gene>
<dbReference type="AlphaFoldDB" id="A0AA38FXB2"/>
<feature type="region of interest" description="Disordered" evidence="1">
    <location>
        <begin position="20"/>
        <end position="51"/>
    </location>
</feature>
<feature type="non-terminal residue" evidence="2">
    <location>
        <position position="1"/>
    </location>
</feature>
<keyword evidence="3" id="KW-1185">Reference proteome</keyword>
<dbReference type="EMBL" id="JAHRHJ020000006">
    <property type="protein sequence ID" value="KAH9312026.1"/>
    <property type="molecule type" value="Genomic_DNA"/>
</dbReference>
<evidence type="ECO:0000256" key="1">
    <source>
        <dbReference type="SAM" id="MobiDB-lite"/>
    </source>
</evidence>
<evidence type="ECO:0000313" key="3">
    <source>
        <dbReference type="Proteomes" id="UP000824469"/>
    </source>
</evidence>
<dbReference type="Proteomes" id="UP000824469">
    <property type="component" value="Unassembled WGS sequence"/>
</dbReference>